<gene>
    <name evidence="3" type="primary">dcd</name>
    <name evidence="3" type="ORF">FFODKBPE_00602</name>
</gene>
<evidence type="ECO:0000313" key="4">
    <source>
        <dbReference type="Proteomes" id="UP000603056"/>
    </source>
</evidence>
<keyword evidence="1 3" id="KW-0378">Hydrolase</keyword>
<accession>A0A811TE63</accession>
<evidence type="ECO:0000313" key="3">
    <source>
        <dbReference type="EMBL" id="CAD6493962.1"/>
    </source>
</evidence>
<dbReference type="InterPro" id="IPR011962">
    <property type="entry name" value="dCTP_deaminase"/>
</dbReference>
<protein>
    <submittedName>
        <fullName evidence="3">Deoxycytidine triphosphate deaminase</fullName>
        <ecNumber evidence="3">3.5.4.13</ecNumber>
    </submittedName>
</protein>
<organism evidence="3 4">
    <name type="scientific">Candidatus Argoarchaeum ethanivorans</name>
    <dbReference type="NCBI Taxonomy" id="2608793"/>
    <lineage>
        <taxon>Archaea</taxon>
        <taxon>Methanobacteriati</taxon>
        <taxon>Methanobacteriota</taxon>
        <taxon>Stenosarchaea group</taxon>
        <taxon>Methanomicrobia</taxon>
        <taxon>Methanosarcinales</taxon>
        <taxon>Methanosarcinales incertae sedis</taxon>
        <taxon>GOM Arc I cluster</taxon>
        <taxon>Candidatus Argoarchaeum</taxon>
    </lineage>
</organism>
<dbReference type="Pfam" id="PF22769">
    <property type="entry name" value="DCD"/>
    <property type="match status" value="1"/>
</dbReference>
<dbReference type="GO" id="GO:0008829">
    <property type="term" value="F:dCTP deaminase activity"/>
    <property type="evidence" value="ECO:0007669"/>
    <property type="project" value="UniProtKB-EC"/>
</dbReference>
<dbReference type="GO" id="GO:0006229">
    <property type="term" value="P:dUTP biosynthetic process"/>
    <property type="evidence" value="ECO:0007669"/>
    <property type="project" value="InterPro"/>
</dbReference>
<dbReference type="EMBL" id="CAJHIP010000037">
    <property type="protein sequence ID" value="CAD6493962.1"/>
    <property type="molecule type" value="Genomic_DNA"/>
</dbReference>
<evidence type="ECO:0000256" key="2">
    <source>
        <dbReference type="ARBA" id="ARBA00023080"/>
    </source>
</evidence>
<comment type="caution">
    <text evidence="3">The sequence shown here is derived from an EMBL/GenBank/DDBJ whole genome shotgun (WGS) entry which is preliminary data.</text>
</comment>
<dbReference type="InterPro" id="IPR033704">
    <property type="entry name" value="dUTPase_trimeric"/>
</dbReference>
<evidence type="ECO:0000256" key="1">
    <source>
        <dbReference type="ARBA" id="ARBA00022801"/>
    </source>
</evidence>
<dbReference type="SUPFAM" id="SSF51283">
    <property type="entry name" value="dUTPase-like"/>
    <property type="match status" value="1"/>
</dbReference>
<reference evidence="3" key="1">
    <citation type="submission" date="2020-10" db="EMBL/GenBank/DDBJ databases">
        <authorList>
            <person name="Hahn C.J."/>
            <person name="Laso-Perez R."/>
            <person name="Vulcano F."/>
            <person name="Vaziourakis K.-M."/>
            <person name="Stokke R."/>
            <person name="Steen I.H."/>
            <person name="Teske A."/>
            <person name="Boetius A."/>
            <person name="Liebeke M."/>
            <person name="Amann R."/>
            <person name="Knittel K."/>
        </authorList>
    </citation>
    <scope>NUCLEOTIDE SEQUENCE</scope>
    <source>
        <strain evidence="3">Gfbio:e3339647-f889-4370-9287-4fb5cb688e4c:AG394J04_GoMArc1</strain>
    </source>
</reference>
<sequence>MTLLSRPELIELIGGLPPLVEGIINQKVQVQPNGVELTLQRIERLLTDGAIAYDNHERVLSLSEPLEFDADGWMYLKAGVYKIIFNEIVNIPIDLAAIGRPRSSLLRCGVTIETAVWDAGYSGRSESLLVVYNQGGFKLKKNARIMQLLFLRLGKPADAGYNGRYQHENKLDVFEKFPH</sequence>
<dbReference type="CDD" id="cd07557">
    <property type="entry name" value="trimeric_dUTPase"/>
    <property type="match status" value="1"/>
</dbReference>
<dbReference type="EC" id="3.5.4.13" evidence="3"/>
<dbReference type="Proteomes" id="UP000603056">
    <property type="component" value="Unassembled WGS sequence"/>
</dbReference>
<dbReference type="PANTHER" id="PTHR42680">
    <property type="entry name" value="DCTP DEAMINASE"/>
    <property type="match status" value="1"/>
</dbReference>
<dbReference type="InterPro" id="IPR036157">
    <property type="entry name" value="dUTPase-like_sf"/>
</dbReference>
<name>A0A811TE63_9EURY</name>
<proteinExistence type="predicted"/>
<dbReference type="PANTHER" id="PTHR42680:SF1">
    <property type="entry name" value="DEOXYURIDINE 5'-TRIPHOSPHATE NUCLEOTIDOHYDROLASE"/>
    <property type="match status" value="1"/>
</dbReference>
<keyword evidence="2" id="KW-0546">Nucleotide metabolism</keyword>
<dbReference type="Gene3D" id="2.70.40.10">
    <property type="match status" value="1"/>
</dbReference>
<dbReference type="NCBIfam" id="NF002598">
    <property type="entry name" value="PRK02253.1"/>
    <property type="match status" value="1"/>
</dbReference>
<dbReference type="AlphaFoldDB" id="A0A811TE63"/>